<evidence type="ECO:0000313" key="11">
    <source>
        <dbReference type="EMBL" id="KAF8653371.1"/>
    </source>
</evidence>
<keyword evidence="1" id="KW-0479">Metal-binding</keyword>
<dbReference type="PANTHER" id="PTHR46481:SF5">
    <property type="entry name" value="OS08G0393150 PROTEIN"/>
    <property type="match status" value="1"/>
</dbReference>
<dbReference type="Pfam" id="PF06749">
    <property type="entry name" value="DUF1218"/>
    <property type="match status" value="1"/>
</dbReference>
<evidence type="ECO:0000256" key="3">
    <source>
        <dbReference type="ARBA" id="ARBA00022833"/>
    </source>
</evidence>
<feature type="region of interest" description="Disordered" evidence="8">
    <location>
        <begin position="699"/>
        <end position="723"/>
    </location>
</feature>
<evidence type="ECO:0000256" key="2">
    <source>
        <dbReference type="ARBA" id="ARBA00022771"/>
    </source>
</evidence>
<sequence length="1347" mass="145952">MGALRRVVAPIPTAGPLSKPSRGAAPATCGAVARELPSTGRFVGANQKLAVPPISKYTKVIYNGVVTEMEIIPVAGGKVPPNSSRPMLKRARVVEPATCGTMAPEKKPARRAGDDERLSVPNPKRTKVTRDGGVEASVVPAMGTLRKRMAAELDALHALVRKAELLSSGKGTRFMVVAKQKSEAPVDSSIKTSPVKRRKVCASAPAKIAELESPEDKSKFNDICGDVSSVPILKSSAIVSVEKAVETGDSEIRAPLKDDVVSIDICDGVAPVSGEKPGASSSSPSSSSNSGSSSSTSSGSDSDSDSGSSSSSGSDSDSDSGSSSSSGSDSDSDSDEDNTPVPEAVLPEEKGTSVQAAPQPALAVVQSVEPEKLSKAALIAKAKIRKQLLEMERAVLPDEIIHPCDCSGSSSRPTHRALHWSSSTILKSVVTRQHCASVLIVGHAFVGSDTYRCEYRRTPALGFGIVAALLSLSSVTLVTGASSCFGRCGAIATESGRGCVWKVLASIAWFMVASATVMFLYGAAWNAGGTRGFTTVSRPIGDNGRGFAFVCPELRDGVFVAASIKAGIAVACAITAYADILKRRGRTPTLGVEMEQAAYPAAPVAYPHAPPPPYGGGYGANPWIIVRAQPTKRGKGCLLFLHPCRRHNPQGRAGEGDAAAAVARVVHASCLQDPVRKGLEIGGSARFFDSPTLRKQSLLPQSLLLPSRKKKQQAQKAEKEAEKETVSPKCYSIIEVDPAGEDPDLLEAIREKNKDVLAHVLDPSRGPLKSSKPSTAETVWYLTSGSHHVTGNLDSPKSISSVLFDMEGVSSVPEVMAESREVMSTDQSSRSSKRRAKVWQYIESEQVDGIEKAICKFCKTQLSSVAGKGTTHLNRHIQYHCPVIPQEDRDRFISTLKGKPSDGDPIVFDPVVFRGLIAKYFISAEIAFRKAEDPCWKEMINYCQPGFRVVGRLSVRADCLSLYEEEKLMLSDQFTKLKSHVSLTADLWSSNQNLGYLGVTAHFIDEDFVLQKKIIAFKQISFPHTSYAVQDGITSCLMEWELVDKMFTLTLDNASVNTKATKNMREALGDQMFFGGEHLHVRCAAHILNIIVQAGLSVIPHAVRSIRDVIKVITSSPSRMQIFNSIVQSLGLKSKSGLILDVPHRWNATYDMLNEAIKFKAAINRFAEEHHYQAPSETEWSQADALHGFLKEFSEATKTFSADRHPTAHLFLKMVLAIRDVLLDERWNSNELLNALADSMYLKFEKYWTEPNVALLIASVMDPSVKTDFAKFYFYTIGENVEMKLRELKRYMMSRRILGKDRTSLSPETLEALVCAKDWLIGFNDEYGGEPLTGQRMFASDDEEELE</sequence>
<evidence type="ECO:0000256" key="7">
    <source>
        <dbReference type="PROSITE-ProRule" id="PRU00027"/>
    </source>
</evidence>
<dbReference type="InterPro" id="IPR052035">
    <property type="entry name" value="ZnF_BED_domain_contain"/>
</dbReference>
<proteinExistence type="predicted"/>
<gene>
    <name evidence="11" type="ORF">HU200_062298</name>
</gene>
<organism evidence="11 12">
    <name type="scientific">Digitaria exilis</name>
    <dbReference type="NCBI Taxonomy" id="1010633"/>
    <lineage>
        <taxon>Eukaryota</taxon>
        <taxon>Viridiplantae</taxon>
        <taxon>Streptophyta</taxon>
        <taxon>Embryophyta</taxon>
        <taxon>Tracheophyta</taxon>
        <taxon>Spermatophyta</taxon>
        <taxon>Magnoliopsida</taxon>
        <taxon>Liliopsida</taxon>
        <taxon>Poales</taxon>
        <taxon>Poaceae</taxon>
        <taxon>PACMAD clade</taxon>
        <taxon>Panicoideae</taxon>
        <taxon>Panicodae</taxon>
        <taxon>Paniceae</taxon>
        <taxon>Anthephorinae</taxon>
        <taxon>Digitaria</taxon>
    </lineage>
</organism>
<feature type="transmembrane region" description="Helical" evidence="9">
    <location>
        <begin position="503"/>
        <end position="524"/>
    </location>
</feature>
<dbReference type="Proteomes" id="UP000636709">
    <property type="component" value="Unassembled WGS sequence"/>
</dbReference>
<dbReference type="InterPro" id="IPR025525">
    <property type="entry name" value="hAT-like_transposase_RNase-H"/>
</dbReference>
<feature type="domain" description="BED-type" evidence="10">
    <location>
        <begin position="833"/>
        <end position="888"/>
    </location>
</feature>
<dbReference type="Pfam" id="PF14372">
    <property type="entry name" value="hAT-like_RNase-H"/>
    <property type="match status" value="1"/>
</dbReference>
<evidence type="ECO:0000256" key="1">
    <source>
        <dbReference type="ARBA" id="ARBA00022723"/>
    </source>
</evidence>
<feature type="compositionally biased region" description="Low complexity" evidence="8">
    <location>
        <begin position="280"/>
        <end position="329"/>
    </location>
</feature>
<evidence type="ECO:0000256" key="9">
    <source>
        <dbReference type="SAM" id="Phobius"/>
    </source>
</evidence>
<keyword evidence="4" id="KW-0805">Transcription regulation</keyword>
<dbReference type="InterPro" id="IPR009606">
    <property type="entry name" value="DEAL/Modifying_wall_lignin1/2"/>
</dbReference>
<feature type="compositionally biased region" description="Basic and acidic residues" evidence="8">
    <location>
        <begin position="104"/>
        <end position="118"/>
    </location>
</feature>
<keyword evidence="9" id="KW-0812">Transmembrane</keyword>
<evidence type="ECO:0000256" key="5">
    <source>
        <dbReference type="ARBA" id="ARBA00023125"/>
    </source>
</evidence>
<keyword evidence="12" id="KW-1185">Reference proteome</keyword>
<evidence type="ECO:0000256" key="4">
    <source>
        <dbReference type="ARBA" id="ARBA00023015"/>
    </source>
</evidence>
<accession>A0A835ADC1</accession>
<keyword evidence="5" id="KW-0238">DNA-binding</keyword>
<keyword evidence="2 7" id="KW-0863">Zinc-finger</keyword>
<evidence type="ECO:0000259" key="10">
    <source>
        <dbReference type="PROSITE" id="PS50808"/>
    </source>
</evidence>
<feature type="region of interest" description="Disordered" evidence="8">
    <location>
        <begin position="101"/>
        <end position="128"/>
    </location>
</feature>
<dbReference type="Pfam" id="PF02892">
    <property type="entry name" value="zf-BED"/>
    <property type="match status" value="1"/>
</dbReference>
<keyword evidence="9" id="KW-1133">Transmembrane helix</keyword>
<evidence type="ECO:0000256" key="6">
    <source>
        <dbReference type="ARBA" id="ARBA00023163"/>
    </source>
</evidence>
<dbReference type="EMBL" id="JACEFO010002627">
    <property type="protein sequence ID" value="KAF8653371.1"/>
    <property type="molecule type" value="Genomic_DNA"/>
</dbReference>
<keyword evidence="6" id="KW-0804">Transcription</keyword>
<dbReference type="PROSITE" id="PS50808">
    <property type="entry name" value="ZF_BED"/>
    <property type="match status" value="1"/>
</dbReference>
<evidence type="ECO:0000256" key="8">
    <source>
        <dbReference type="SAM" id="MobiDB-lite"/>
    </source>
</evidence>
<comment type="caution">
    <text evidence="11">The sequence shown here is derived from an EMBL/GenBank/DDBJ whole genome shotgun (WGS) entry which is preliminary data.</text>
</comment>
<dbReference type="PANTHER" id="PTHR46481">
    <property type="entry name" value="ZINC FINGER BED DOMAIN-CONTAINING PROTEIN 4"/>
    <property type="match status" value="1"/>
</dbReference>
<protein>
    <recommendedName>
        <fullName evidence="10">BED-type domain-containing protein</fullName>
    </recommendedName>
</protein>
<dbReference type="SUPFAM" id="SSF53098">
    <property type="entry name" value="Ribonuclease H-like"/>
    <property type="match status" value="1"/>
</dbReference>
<keyword evidence="3" id="KW-0862">Zinc</keyword>
<feature type="region of interest" description="Disordered" evidence="8">
    <location>
        <begin position="268"/>
        <end position="357"/>
    </location>
</feature>
<reference evidence="11" key="1">
    <citation type="submission" date="2020-07" db="EMBL/GenBank/DDBJ databases">
        <title>Genome sequence and genetic diversity analysis of an under-domesticated orphan crop, white fonio (Digitaria exilis).</title>
        <authorList>
            <person name="Bennetzen J.L."/>
            <person name="Chen S."/>
            <person name="Ma X."/>
            <person name="Wang X."/>
            <person name="Yssel A.E.J."/>
            <person name="Chaluvadi S.R."/>
            <person name="Johnson M."/>
            <person name="Gangashetty P."/>
            <person name="Hamidou F."/>
            <person name="Sanogo M.D."/>
            <person name="Zwaenepoel A."/>
            <person name="Wallace J."/>
            <person name="Van De Peer Y."/>
            <person name="Van Deynze A."/>
        </authorList>
    </citation>
    <scope>NUCLEOTIDE SEQUENCE</scope>
    <source>
        <tissue evidence="11">Leaves</tissue>
    </source>
</reference>
<dbReference type="SMART" id="SM00614">
    <property type="entry name" value="ZnF_BED"/>
    <property type="match status" value="1"/>
</dbReference>
<name>A0A835ADC1_9POAL</name>
<dbReference type="GO" id="GO:0003677">
    <property type="term" value="F:DNA binding"/>
    <property type="evidence" value="ECO:0007669"/>
    <property type="project" value="UniProtKB-KW"/>
</dbReference>
<dbReference type="InterPro" id="IPR003656">
    <property type="entry name" value="Znf_BED"/>
</dbReference>
<feature type="transmembrane region" description="Helical" evidence="9">
    <location>
        <begin position="460"/>
        <end position="482"/>
    </location>
</feature>
<dbReference type="GO" id="GO:0008270">
    <property type="term" value="F:zinc ion binding"/>
    <property type="evidence" value="ECO:0007669"/>
    <property type="project" value="UniProtKB-KW"/>
</dbReference>
<keyword evidence="9" id="KW-0472">Membrane</keyword>
<dbReference type="InterPro" id="IPR012337">
    <property type="entry name" value="RNaseH-like_sf"/>
</dbReference>
<dbReference type="OrthoDB" id="691693at2759"/>
<evidence type="ECO:0000313" key="12">
    <source>
        <dbReference type="Proteomes" id="UP000636709"/>
    </source>
</evidence>